<name>A0A840IB42_9ACTN</name>
<reference evidence="3 4" key="1">
    <citation type="submission" date="2020-08" db="EMBL/GenBank/DDBJ databases">
        <title>Genomic Encyclopedia of Archaeal and Bacterial Type Strains, Phase II (KMG-II): from individual species to whole genera.</title>
        <authorList>
            <person name="Goeker M."/>
        </authorList>
    </citation>
    <scope>NUCLEOTIDE SEQUENCE [LARGE SCALE GENOMIC DNA]</scope>
    <source>
        <strain evidence="3 4">DSM 23288</strain>
    </source>
</reference>
<feature type="region of interest" description="Disordered" evidence="1">
    <location>
        <begin position="1"/>
        <end position="27"/>
    </location>
</feature>
<feature type="compositionally biased region" description="Basic and acidic residues" evidence="1">
    <location>
        <begin position="1"/>
        <end position="22"/>
    </location>
</feature>
<proteinExistence type="predicted"/>
<dbReference type="EMBL" id="JACHNU010000002">
    <property type="protein sequence ID" value="MBB4662137.1"/>
    <property type="molecule type" value="Genomic_DNA"/>
</dbReference>
<keyword evidence="4" id="KW-1185">Reference proteome</keyword>
<feature type="transmembrane region" description="Helical" evidence="2">
    <location>
        <begin position="38"/>
        <end position="57"/>
    </location>
</feature>
<dbReference type="Proteomes" id="UP000585272">
    <property type="component" value="Unassembled WGS sequence"/>
</dbReference>
<keyword evidence="2" id="KW-0472">Membrane</keyword>
<feature type="transmembrane region" description="Helical" evidence="2">
    <location>
        <begin position="128"/>
        <end position="145"/>
    </location>
</feature>
<sequence>MAGRTDDKRHGSGGEEPGREQSHGPVGQAVATSVHGNATAFGFSIMITATFGALTTIEGSGTVAEILLFGVGAALSVALLEGIVSRGFRVRSRVAHAEVRLLGTALNVASVSAGVGAAIGTAELVDGAAAWPLASFAAALVYVVVESAEIGLAELVQKARGDTQAEGGRQEG</sequence>
<accession>A0A840IB42</accession>
<organism evidence="3 4">
    <name type="scientific">Conexibacter arvalis</name>
    <dbReference type="NCBI Taxonomy" id="912552"/>
    <lineage>
        <taxon>Bacteria</taxon>
        <taxon>Bacillati</taxon>
        <taxon>Actinomycetota</taxon>
        <taxon>Thermoleophilia</taxon>
        <taxon>Solirubrobacterales</taxon>
        <taxon>Conexibacteraceae</taxon>
        <taxon>Conexibacter</taxon>
    </lineage>
</organism>
<keyword evidence="2" id="KW-0812">Transmembrane</keyword>
<evidence type="ECO:0000256" key="2">
    <source>
        <dbReference type="SAM" id="Phobius"/>
    </source>
</evidence>
<evidence type="ECO:0000313" key="4">
    <source>
        <dbReference type="Proteomes" id="UP000585272"/>
    </source>
</evidence>
<comment type="caution">
    <text evidence="3">The sequence shown here is derived from an EMBL/GenBank/DDBJ whole genome shotgun (WGS) entry which is preliminary data.</text>
</comment>
<keyword evidence="2" id="KW-1133">Transmembrane helix</keyword>
<dbReference type="AlphaFoldDB" id="A0A840IB42"/>
<gene>
    <name evidence="3" type="ORF">BDZ31_001723</name>
</gene>
<feature type="transmembrane region" description="Helical" evidence="2">
    <location>
        <begin position="63"/>
        <end position="80"/>
    </location>
</feature>
<evidence type="ECO:0000256" key="1">
    <source>
        <dbReference type="SAM" id="MobiDB-lite"/>
    </source>
</evidence>
<evidence type="ECO:0000313" key="3">
    <source>
        <dbReference type="EMBL" id="MBB4662137.1"/>
    </source>
</evidence>
<protein>
    <submittedName>
        <fullName evidence="3">Uncharacterized protein</fullName>
    </submittedName>
</protein>
<dbReference type="RefSeq" id="WP_183341104.1">
    <property type="nucleotide sequence ID" value="NZ_JACHNU010000002.1"/>
</dbReference>
<feature type="transmembrane region" description="Helical" evidence="2">
    <location>
        <begin position="101"/>
        <end position="122"/>
    </location>
</feature>